<evidence type="ECO:0000259" key="3">
    <source>
        <dbReference type="Pfam" id="PF11887"/>
    </source>
</evidence>
<accession>A0A7W3LP10</accession>
<dbReference type="InterPro" id="IPR003399">
    <property type="entry name" value="Mce/MlaD"/>
</dbReference>
<evidence type="ECO:0000313" key="5">
    <source>
        <dbReference type="Proteomes" id="UP000572680"/>
    </source>
</evidence>
<comment type="caution">
    <text evidence="4">The sequence shown here is derived from an EMBL/GenBank/DDBJ whole genome shotgun (WGS) entry which is preliminary data.</text>
</comment>
<dbReference type="Pfam" id="PF02470">
    <property type="entry name" value="MlaD"/>
    <property type="match status" value="1"/>
</dbReference>
<dbReference type="RefSeq" id="WP_182844012.1">
    <property type="nucleotide sequence ID" value="NZ_BAAALP010000010.1"/>
</dbReference>
<dbReference type="InterPro" id="IPR024516">
    <property type="entry name" value="Mce_C"/>
</dbReference>
<organism evidence="4 5">
    <name type="scientific">Actinomadura namibiensis</name>
    <dbReference type="NCBI Taxonomy" id="182080"/>
    <lineage>
        <taxon>Bacteria</taxon>
        <taxon>Bacillati</taxon>
        <taxon>Actinomycetota</taxon>
        <taxon>Actinomycetes</taxon>
        <taxon>Streptosporangiales</taxon>
        <taxon>Thermomonosporaceae</taxon>
        <taxon>Actinomadura</taxon>
    </lineage>
</organism>
<dbReference type="Pfam" id="PF11887">
    <property type="entry name" value="Mce4_CUP1"/>
    <property type="match status" value="1"/>
</dbReference>
<dbReference type="PANTHER" id="PTHR33371">
    <property type="entry name" value="INTERMEMBRANE PHOSPHOLIPID TRANSPORT SYSTEM BINDING PROTEIN MLAD-RELATED"/>
    <property type="match status" value="1"/>
</dbReference>
<feature type="domain" description="Mce/MlaD" evidence="2">
    <location>
        <begin position="40"/>
        <end position="115"/>
    </location>
</feature>
<sequence length="333" mass="34429">MTDSGLSARSRTRFALLGTVAIAAAATAVAFPALPANAGTTTYDAVFGRAGQGLDARSDIKVRGVTVGRVESVGLNPDGRVRVRMRVGRDVRVPRDAEARVDPVSVFGPKEITLELGRGSGPYLAEGGTVTRTRDAADPADTARPAYEFGRVVDPQDVATLAHTFARGLDDQGPALRRAVDNGAKVVDATHRRRAELRRLTEDLAGLSGALGGRGDTVVGVARDADALAPLATGAPDRVARLLDEAGRLSTRVGGTLQRQGGNLGGLVDGTAPYARLAAGHDRELLVLLDSLTGFFDGLASVMTAPGPNGTRPAVLRGTLPLDACKIAVDVCG</sequence>
<dbReference type="EMBL" id="JACJIA010000004">
    <property type="protein sequence ID" value="MBA8951650.1"/>
    <property type="molecule type" value="Genomic_DNA"/>
</dbReference>
<name>A0A7W3LP10_ACTNM</name>
<keyword evidence="5" id="KW-1185">Reference proteome</keyword>
<dbReference type="PROSITE" id="PS51318">
    <property type="entry name" value="TAT"/>
    <property type="match status" value="1"/>
</dbReference>
<evidence type="ECO:0000313" key="4">
    <source>
        <dbReference type="EMBL" id="MBA8951650.1"/>
    </source>
</evidence>
<evidence type="ECO:0000259" key="2">
    <source>
        <dbReference type="Pfam" id="PF02470"/>
    </source>
</evidence>
<evidence type="ECO:0000256" key="1">
    <source>
        <dbReference type="SAM" id="SignalP"/>
    </source>
</evidence>
<gene>
    <name evidence="4" type="ORF">HNR61_003290</name>
</gene>
<feature type="domain" description="Mammalian cell entry C-terminal" evidence="3">
    <location>
        <begin position="125"/>
        <end position="294"/>
    </location>
</feature>
<proteinExistence type="predicted"/>
<feature type="signal peptide" evidence="1">
    <location>
        <begin position="1"/>
        <end position="38"/>
    </location>
</feature>
<dbReference type="InterPro" id="IPR006311">
    <property type="entry name" value="TAT_signal"/>
</dbReference>
<reference evidence="4 5" key="1">
    <citation type="submission" date="2020-08" db="EMBL/GenBank/DDBJ databases">
        <title>Genomic Encyclopedia of Type Strains, Phase IV (KMG-IV): sequencing the most valuable type-strain genomes for metagenomic binning, comparative biology and taxonomic classification.</title>
        <authorList>
            <person name="Goeker M."/>
        </authorList>
    </citation>
    <scope>NUCLEOTIDE SEQUENCE [LARGE SCALE GENOMIC DNA]</scope>
    <source>
        <strain evidence="4 5">DSM 44197</strain>
    </source>
</reference>
<dbReference type="GO" id="GO:0005576">
    <property type="term" value="C:extracellular region"/>
    <property type="evidence" value="ECO:0007669"/>
    <property type="project" value="TreeGrafter"/>
</dbReference>
<dbReference type="InterPro" id="IPR052336">
    <property type="entry name" value="MlaD_Phospholipid_Transporter"/>
</dbReference>
<feature type="chain" id="PRO_5030862132" evidence="1">
    <location>
        <begin position="39"/>
        <end position="333"/>
    </location>
</feature>
<protein>
    <submittedName>
        <fullName evidence="4">Phospholipid/cholesterol/gamma-HCH transport system substrate-binding protein</fullName>
    </submittedName>
</protein>
<dbReference type="Proteomes" id="UP000572680">
    <property type="component" value="Unassembled WGS sequence"/>
</dbReference>
<dbReference type="AlphaFoldDB" id="A0A7W3LP10"/>
<keyword evidence="1" id="KW-0732">Signal</keyword>
<dbReference type="PANTHER" id="PTHR33371:SF16">
    <property type="entry name" value="MCE-FAMILY PROTEIN MCE3F"/>
    <property type="match status" value="1"/>
</dbReference>